<evidence type="ECO:0000256" key="1">
    <source>
        <dbReference type="SAM" id="Coils"/>
    </source>
</evidence>
<sequence>MNSTNEEMRELLAEIKAFRSDVVSTAKLFDERITKCENALEKERRKRQSKDDKVQAQLKELFESVNELAKTPIWRDESDGRVAINRKKTYARFKSLGVSPRDALNALAEEGWLIRDSEGKNTRTVRTPRGIERAVMINSYGHISIS</sequence>
<evidence type="ECO:0000313" key="2">
    <source>
        <dbReference type="EMBL" id="DAF94490.1"/>
    </source>
</evidence>
<organism evidence="2">
    <name type="scientific">Siphoviridae sp. ctTDf8</name>
    <dbReference type="NCBI Taxonomy" id="2825517"/>
    <lineage>
        <taxon>Viruses</taxon>
        <taxon>Duplodnaviria</taxon>
        <taxon>Heunggongvirae</taxon>
        <taxon>Uroviricota</taxon>
        <taxon>Caudoviricetes</taxon>
    </lineage>
</organism>
<reference evidence="2" key="1">
    <citation type="journal article" date="2021" name="Proc. Natl. Acad. Sci. U.S.A.">
        <title>A Catalog of Tens of Thousands of Viruses from Human Metagenomes Reveals Hidden Associations with Chronic Diseases.</title>
        <authorList>
            <person name="Tisza M.J."/>
            <person name="Buck C.B."/>
        </authorList>
    </citation>
    <scope>NUCLEOTIDE SEQUENCE</scope>
    <source>
        <strain evidence="2">CtTDf8</strain>
    </source>
</reference>
<name>A0A8S5UJB2_9CAUD</name>
<keyword evidence="1" id="KW-0175">Coiled coil</keyword>
<proteinExistence type="predicted"/>
<feature type="coiled-coil region" evidence="1">
    <location>
        <begin position="1"/>
        <end position="53"/>
    </location>
</feature>
<protein>
    <submittedName>
        <fullName evidence="2">Helix turn helix domain protein</fullName>
    </submittedName>
</protein>
<accession>A0A8S5UJB2</accession>
<dbReference type="EMBL" id="BK016093">
    <property type="protein sequence ID" value="DAF94490.1"/>
    <property type="molecule type" value="Genomic_DNA"/>
</dbReference>